<name>A0A7W9AHQ3_9SPHN</name>
<comment type="caution">
    <text evidence="1">The sequence shown here is derived from an EMBL/GenBank/DDBJ whole genome shotgun (WGS) entry which is preliminary data.</text>
</comment>
<keyword evidence="2" id="KW-1185">Reference proteome</keyword>
<evidence type="ECO:0008006" key="3">
    <source>
        <dbReference type="Google" id="ProtNLM"/>
    </source>
</evidence>
<accession>A0A7W9AHQ3</accession>
<protein>
    <recommendedName>
        <fullName evidence="3">DUF2793 domain-containing protein</fullName>
    </recommendedName>
</protein>
<dbReference type="RefSeq" id="WP_246350535.1">
    <property type="nucleotide sequence ID" value="NZ_JACIJC010000003.1"/>
</dbReference>
<evidence type="ECO:0000313" key="2">
    <source>
        <dbReference type="Proteomes" id="UP000549617"/>
    </source>
</evidence>
<dbReference type="EMBL" id="JACIJC010000003">
    <property type="protein sequence ID" value="MBB5685815.1"/>
    <property type="molecule type" value="Genomic_DNA"/>
</dbReference>
<organism evidence="1 2">
    <name type="scientific">Sphingobium boeckii</name>
    <dbReference type="NCBI Taxonomy" id="1082345"/>
    <lineage>
        <taxon>Bacteria</taxon>
        <taxon>Pseudomonadati</taxon>
        <taxon>Pseudomonadota</taxon>
        <taxon>Alphaproteobacteria</taxon>
        <taxon>Sphingomonadales</taxon>
        <taxon>Sphingomonadaceae</taxon>
        <taxon>Sphingobium</taxon>
    </lineage>
</organism>
<dbReference type="Pfam" id="PF10983">
    <property type="entry name" value="DUF2793"/>
    <property type="match status" value="1"/>
</dbReference>
<gene>
    <name evidence="1" type="ORF">FHS49_001831</name>
</gene>
<reference evidence="1 2" key="1">
    <citation type="submission" date="2020-08" db="EMBL/GenBank/DDBJ databases">
        <title>Genomic Encyclopedia of Type Strains, Phase IV (KMG-IV): sequencing the most valuable type-strain genomes for metagenomic binning, comparative biology and taxonomic classification.</title>
        <authorList>
            <person name="Goeker M."/>
        </authorList>
    </citation>
    <scope>NUCLEOTIDE SEQUENCE [LARGE SCALE GENOMIC DNA]</scope>
    <source>
        <strain evidence="1 2">DSM 25079</strain>
    </source>
</reference>
<dbReference type="Proteomes" id="UP000549617">
    <property type="component" value="Unassembled WGS sequence"/>
</dbReference>
<sequence>MAVTPRLRLPMLAAGQAQKEIVHNEALALAEMLIQPCAQSLGENDPPAAPEPGRNWIVGDVPTGVWIGHAHAIAGWSEGGWRFVEPVEGAHFFIAGDGRWARFRDGGWEAGMIDGAVVRIDGIQVVGAQEAPISAPSGGVTIDSEARAAIAALLVAMRTHGLIST</sequence>
<dbReference type="AlphaFoldDB" id="A0A7W9AHQ3"/>
<dbReference type="InterPro" id="IPR021251">
    <property type="entry name" value="DUF2793"/>
</dbReference>
<evidence type="ECO:0000313" key="1">
    <source>
        <dbReference type="EMBL" id="MBB5685815.1"/>
    </source>
</evidence>
<proteinExistence type="predicted"/>